<evidence type="ECO:0000259" key="7">
    <source>
        <dbReference type="PROSITE" id="PS51794"/>
    </source>
</evidence>
<evidence type="ECO:0000256" key="5">
    <source>
        <dbReference type="ARBA" id="ARBA00022840"/>
    </source>
</evidence>
<evidence type="ECO:0000256" key="1">
    <source>
        <dbReference type="ARBA" id="ARBA00000877"/>
    </source>
</evidence>
<dbReference type="InterPro" id="IPR050338">
    <property type="entry name" value="DisA"/>
</dbReference>
<keyword evidence="6" id="KW-1133">Transmembrane helix</keyword>
<dbReference type="InterPro" id="IPR036888">
    <property type="entry name" value="DNA_integrity_DisA_N_sf"/>
</dbReference>
<evidence type="ECO:0000256" key="6">
    <source>
        <dbReference type="SAM" id="Phobius"/>
    </source>
</evidence>
<dbReference type="PANTHER" id="PTHR34185:SF1">
    <property type="entry name" value="DIADENYLATE CYCLASE"/>
    <property type="match status" value="1"/>
</dbReference>
<name>A0A382XWK4_9ZZZZ</name>
<dbReference type="PANTHER" id="PTHR34185">
    <property type="entry name" value="DIADENYLATE CYCLASE"/>
    <property type="match status" value="1"/>
</dbReference>
<evidence type="ECO:0000313" key="8">
    <source>
        <dbReference type="EMBL" id="SVD75240.1"/>
    </source>
</evidence>
<dbReference type="Pfam" id="PF19293">
    <property type="entry name" value="CdaA_N"/>
    <property type="match status" value="1"/>
</dbReference>
<dbReference type="InterPro" id="IPR003390">
    <property type="entry name" value="DNA_integrity_scan_DisA_N"/>
</dbReference>
<evidence type="ECO:0000256" key="3">
    <source>
        <dbReference type="ARBA" id="ARBA00022695"/>
    </source>
</evidence>
<proteinExistence type="predicted"/>
<keyword evidence="4" id="KW-0547">Nucleotide-binding</keyword>
<feature type="transmembrane region" description="Helical" evidence="6">
    <location>
        <begin position="73"/>
        <end position="94"/>
    </location>
</feature>
<sequence length="181" mass="20596">MNLFKIGFITVTFVDIVDLLIVSWIFFTVYQYFKGTRAGQMLVGLIILLIASFLSNAMGLSATSWLVNRFQTVWVVAFVILFQPEIRRLLIYVGQHRFFQKIFRMGSTQTIEAIVETVIELQKRKWGALIVIQRETGLRTYKEAGMPLKAVVKAPLLISLFNPTSPLHDGAVIIQNDIIES</sequence>
<keyword evidence="3" id="KW-0548">Nucleotidyltransferase</keyword>
<gene>
    <name evidence="8" type="ORF">METZ01_LOCUS428094</name>
</gene>
<evidence type="ECO:0000256" key="4">
    <source>
        <dbReference type="ARBA" id="ARBA00022741"/>
    </source>
</evidence>
<feature type="non-terminal residue" evidence="8">
    <location>
        <position position="181"/>
    </location>
</feature>
<feature type="domain" description="DAC" evidence="7">
    <location>
        <begin position="83"/>
        <end position="181"/>
    </location>
</feature>
<reference evidence="8" key="1">
    <citation type="submission" date="2018-05" db="EMBL/GenBank/DDBJ databases">
        <authorList>
            <person name="Lanie J.A."/>
            <person name="Ng W.-L."/>
            <person name="Kazmierczak K.M."/>
            <person name="Andrzejewski T.M."/>
            <person name="Davidsen T.M."/>
            <person name="Wayne K.J."/>
            <person name="Tettelin H."/>
            <person name="Glass J.I."/>
            <person name="Rusch D."/>
            <person name="Podicherti R."/>
            <person name="Tsui H.-C.T."/>
            <person name="Winkler M.E."/>
        </authorList>
    </citation>
    <scope>NUCLEOTIDE SEQUENCE</scope>
</reference>
<dbReference type="Pfam" id="PF02457">
    <property type="entry name" value="DAC"/>
    <property type="match status" value="1"/>
</dbReference>
<organism evidence="8">
    <name type="scientific">marine metagenome</name>
    <dbReference type="NCBI Taxonomy" id="408172"/>
    <lineage>
        <taxon>unclassified sequences</taxon>
        <taxon>metagenomes</taxon>
        <taxon>ecological metagenomes</taxon>
    </lineage>
</organism>
<dbReference type="PROSITE" id="PS51794">
    <property type="entry name" value="DAC"/>
    <property type="match status" value="1"/>
</dbReference>
<evidence type="ECO:0000256" key="2">
    <source>
        <dbReference type="ARBA" id="ARBA00022679"/>
    </source>
</evidence>
<keyword evidence="5" id="KW-0067">ATP-binding</keyword>
<feature type="transmembrane region" description="Helical" evidence="6">
    <location>
        <begin position="42"/>
        <end position="67"/>
    </location>
</feature>
<comment type="catalytic activity">
    <reaction evidence="1">
        <text>2 ATP = 3',3'-c-di-AMP + 2 diphosphate</text>
        <dbReference type="Rhea" id="RHEA:35655"/>
        <dbReference type="ChEBI" id="CHEBI:30616"/>
        <dbReference type="ChEBI" id="CHEBI:33019"/>
        <dbReference type="ChEBI" id="CHEBI:71500"/>
        <dbReference type="EC" id="2.7.7.85"/>
    </reaction>
</comment>
<keyword evidence="6" id="KW-0472">Membrane</keyword>
<dbReference type="Gene3D" id="3.40.1700.10">
    <property type="entry name" value="DNA integrity scanning protein, DisA, N-terminal domain"/>
    <property type="match status" value="1"/>
</dbReference>
<dbReference type="GO" id="GO:0004016">
    <property type="term" value="F:adenylate cyclase activity"/>
    <property type="evidence" value="ECO:0007669"/>
    <property type="project" value="TreeGrafter"/>
</dbReference>
<accession>A0A382XWK4</accession>
<dbReference type="SUPFAM" id="SSF143597">
    <property type="entry name" value="YojJ-like"/>
    <property type="match status" value="1"/>
</dbReference>
<keyword evidence="2" id="KW-0808">Transferase</keyword>
<dbReference type="InterPro" id="IPR045585">
    <property type="entry name" value="CdaA_N"/>
</dbReference>
<feature type="transmembrane region" description="Helical" evidence="6">
    <location>
        <begin position="6"/>
        <end position="30"/>
    </location>
</feature>
<dbReference type="GO" id="GO:0005524">
    <property type="term" value="F:ATP binding"/>
    <property type="evidence" value="ECO:0007669"/>
    <property type="project" value="UniProtKB-KW"/>
</dbReference>
<dbReference type="GO" id="GO:0106408">
    <property type="term" value="F:diadenylate cyclase activity"/>
    <property type="evidence" value="ECO:0007669"/>
    <property type="project" value="UniProtKB-EC"/>
</dbReference>
<protein>
    <recommendedName>
        <fullName evidence="7">DAC domain-containing protein</fullName>
    </recommendedName>
</protein>
<dbReference type="AlphaFoldDB" id="A0A382XWK4"/>
<keyword evidence="6" id="KW-0812">Transmembrane</keyword>
<dbReference type="EMBL" id="UINC01170943">
    <property type="protein sequence ID" value="SVD75240.1"/>
    <property type="molecule type" value="Genomic_DNA"/>
</dbReference>